<keyword evidence="3" id="KW-1185">Reference proteome</keyword>
<dbReference type="EMBL" id="BMAT01002420">
    <property type="protein sequence ID" value="GFS06430.1"/>
    <property type="molecule type" value="Genomic_DNA"/>
</dbReference>
<evidence type="ECO:0000256" key="1">
    <source>
        <dbReference type="SAM" id="MobiDB-lite"/>
    </source>
</evidence>
<comment type="caution">
    <text evidence="2">The sequence shown here is derived from an EMBL/GenBank/DDBJ whole genome shotgun (WGS) entry which is preliminary data.</text>
</comment>
<protein>
    <submittedName>
        <fullName evidence="2">Gag-pol polyprotein</fullName>
    </submittedName>
</protein>
<proteinExistence type="predicted"/>
<evidence type="ECO:0000313" key="3">
    <source>
        <dbReference type="Proteomes" id="UP000762676"/>
    </source>
</evidence>
<gene>
    <name evidence="2" type="ORF">ElyMa_001223400</name>
</gene>
<dbReference type="PANTHER" id="PTHR47331">
    <property type="entry name" value="PHD-TYPE DOMAIN-CONTAINING PROTEIN"/>
    <property type="match status" value="1"/>
</dbReference>
<accession>A0AAV4I920</accession>
<evidence type="ECO:0000313" key="2">
    <source>
        <dbReference type="EMBL" id="GFS06430.1"/>
    </source>
</evidence>
<name>A0AAV4I920_9GAST</name>
<dbReference type="AlphaFoldDB" id="A0AAV4I920"/>
<reference evidence="2 3" key="1">
    <citation type="journal article" date="2021" name="Elife">
        <title>Chloroplast acquisition without the gene transfer in kleptoplastic sea slugs, Plakobranchus ocellatus.</title>
        <authorList>
            <person name="Maeda T."/>
            <person name="Takahashi S."/>
            <person name="Yoshida T."/>
            <person name="Shimamura S."/>
            <person name="Takaki Y."/>
            <person name="Nagai Y."/>
            <person name="Toyoda A."/>
            <person name="Suzuki Y."/>
            <person name="Arimoto A."/>
            <person name="Ishii H."/>
            <person name="Satoh N."/>
            <person name="Nishiyama T."/>
            <person name="Hasebe M."/>
            <person name="Maruyama T."/>
            <person name="Minagawa J."/>
            <person name="Obokata J."/>
            <person name="Shigenobu S."/>
        </authorList>
    </citation>
    <scope>NUCLEOTIDE SEQUENCE [LARGE SCALE GENOMIC DNA]</scope>
</reference>
<sequence>MRNKYWIVGVKTLIKKVCRQCISCQRQDSRPQDQATAPLPNDRITGSPPFSVVGVDRAAPLYCTDTGEEKTVHPDNNMCYDKGCTHLIGGFTDYRRYSFGS</sequence>
<dbReference type="Proteomes" id="UP000762676">
    <property type="component" value="Unassembled WGS sequence"/>
</dbReference>
<feature type="region of interest" description="Disordered" evidence="1">
    <location>
        <begin position="25"/>
        <end position="49"/>
    </location>
</feature>
<organism evidence="2 3">
    <name type="scientific">Elysia marginata</name>
    <dbReference type="NCBI Taxonomy" id="1093978"/>
    <lineage>
        <taxon>Eukaryota</taxon>
        <taxon>Metazoa</taxon>
        <taxon>Spiralia</taxon>
        <taxon>Lophotrochozoa</taxon>
        <taxon>Mollusca</taxon>
        <taxon>Gastropoda</taxon>
        <taxon>Heterobranchia</taxon>
        <taxon>Euthyneura</taxon>
        <taxon>Panpulmonata</taxon>
        <taxon>Sacoglossa</taxon>
        <taxon>Placobranchoidea</taxon>
        <taxon>Plakobranchidae</taxon>
        <taxon>Elysia</taxon>
    </lineage>
</organism>